<dbReference type="FunFam" id="2.60.40.60:FF:000019">
    <property type="entry name" value="Cadherin 2"/>
    <property type="match status" value="1"/>
</dbReference>
<keyword evidence="3" id="KW-1003">Cell membrane</keyword>
<comment type="subcellular location">
    <subcellularLocation>
        <location evidence="1">Cell membrane</location>
        <topology evidence="1">Single-pass type I membrane protein</topology>
    </subcellularLocation>
    <subcellularLocation>
        <location evidence="2">Cytoplasm</location>
    </subcellularLocation>
</comment>
<dbReference type="Pfam" id="PF00028">
    <property type="entry name" value="Cadherin"/>
    <property type="match status" value="3"/>
</dbReference>
<feature type="domain" description="Cadherin" evidence="19">
    <location>
        <begin position="309"/>
        <end position="430"/>
    </location>
</feature>
<evidence type="ECO:0000256" key="11">
    <source>
        <dbReference type="ARBA" id="ARBA00022989"/>
    </source>
</evidence>
<dbReference type="AlphaFoldDB" id="A0AAV7B352"/>
<evidence type="ECO:0000256" key="5">
    <source>
        <dbReference type="ARBA" id="ARBA00022692"/>
    </source>
</evidence>
<evidence type="ECO:0000313" key="20">
    <source>
        <dbReference type="EMBL" id="KAG8566942.1"/>
    </source>
</evidence>
<dbReference type="GO" id="GO:0005509">
    <property type="term" value="F:calcium ion binding"/>
    <property type="evidence" value="ECO:0007669"/>
    <property type="project" value="UniProtKB-UniRule"/>
</dbReference>
<keyword evidence="6" id="KW-0479">Metal-binding</keyword>
<dbReference type="PROSITE" id="PS00232">
    <property type="entry name" value="CADHERIN_1"/>
    <property type="match status" value="2"/>
</dbReference>
<dbReference type="GO" id="GO:0016339">
    <property type="term" value="P:calcium-dependent cell-cell adhesion via plasma membrane cell adhesion molecules"/>
    <property type="evidence" value="ECO:0007669"/>
    <property type="project" value="TreeGrafter"/>
</dbReference>
<dbReference type="PRINTS" id="PR00205">
    <property type="entry name" value="CADHERIN"/>
</dbReference>
<keyword evidence="12 18" id="KW-0472">Membrane</keyword>
<dbReference type="Gene3D" id="4.10.900.10">
    <property type="entry name" value="TCF3-CBD (Catenin binding domain)"/>
    <property type="match status" value="1"/>
</dbReference>
<keyword evidence="7" id="KW-0732">Signal</keyword>
<dbReference type="GO" id="GO:0016477">
    <property type="term" value="P:cell migration"/>
    <property type="evidence" value="ECO:0007669"/>
    <property type="project" value="TreeGrafter"/>
</dbReference>
<evidence type="ECO:0000256" key="4">
    <source>
        <dbReference type="ARBA" id="ARBA00022490"/>
    </source>
</evidence>
<dbReference type="FunFam" id="2.60.40.60:FF:000095">
    <property type="entry name" value="Cadherin 13"/>
    <property type="match status" value="1"/>
</dbReference>
<accession>A0AAV7B352</accession>
<dbReference type="GO" id="GO:0005737">
    <property type="term" value="C:cytoplasm"/>
    <property type="evidence" value="ECO:0007669"/>
    <property type="project" value="UniProtKB-SubCell"/>
</dbReference>
<feature type="transmembrane region" description="Helical" evidence="18">
    <location>
        <begin position="653"/>
        <end position="676"/>
    </location>
</feature>
<evidence type="ECO:0000259" key="19">
    <source>
        <dbReference type="PROSITE" id="PS50268"/>
    </source>
</evidence>
<sequence>MERGCWSIDYPSCCGEEVYIPFKDQDIHSGFIVAVIEAKTRSGLKREASYLLKVITSLGEKPKRAIQRRTKRHVDTPDSLRPLRRSKRRWVLTTIVLEENDPGPFPKYAGDLFNDRAENFSIRYLISGPGVDEPPEIGLFQINDQNGQVYVNRAIDRELTPLFVIRFDAAERATGKIVDKSLIFNVEVKDLNDNAPVFDKNTYDINVKETTNLDNPIYQVTAIDHDKEDTANSKVTYYLINQIPDTPNLKFNIDPVNGLIRGKGCLNFETANIIRLIVGARDNGAEPRASTATVILRIQDGNNNMPVFTTDKYEISVHEGEVKNDILRLKVEDKDQPKTAAWKAKFKILSGNERENYNLVADPETNEGILSIIKPLDFEGTPTKTVVIAVENEEPFFSCQDNKLRMDKTIARNNVTINISVVDANDAPIFSPATKIIREKEGIKPGTILATFNATDPDRVPNKIRYIIAEDPAGWFTVDENTGVLKTTQELDRESPYVNKTIYKVVVNAIDDGEPPATGSGTVLLYLSDVNDNTPQLVTPYLQRCELQNKMPFIVEAVDKDLDPYAGPFRFEVAADHSRSVKESWDIAQNSERSVEISMRQSLSKGNYTIPLEIYDRQGSYSQQVLNVRVCSCPDGENCEKLEPASHTMGGGAIGAIIGTLLLVLLAVCLLMCFFCGSDGNIKHNLPGSDEGNQTLIQYNEEGGSVLSQASPAVLMANGNGNTDLATKDKVGRPLSSTFVKSQYQSWDGDAVGRAPGGRTQYQSWETDGGGLVGSATKRSVQNQTWAQGNQTLQSQNGTWKQNGKYVKNGSLRSKHENVFVEKIGELLSQRLQGINVNDEINTYKPRTYAYEGELERIESMDSITFPENHMDFSFLDDFDPKFSALEEICKQ</sequence>
<dbReference type="GO" id="GO:0045296">
    <property type="term" value="F:cadherin binding"/>
    <property type="evidence" value="ECO:0007669"/>
    <property type="project" value="TreeGrafter"/>
</dbReference>
<proteinExistence type="predicted"/>
<evidence type="ECO:0000256" key="9">
    <source>
        <dbReference type="ARBA" id="ARBA00022837"/>
    </source>
</evidence>
<evidence type="ECO:0000256" key="13">
    <source>
        <dbReference type="ARBA" id="ARBA00023180"/>
    </source>
</evidence>
<dbReference type="InterPro" id="IPR027397">
    <property type="entry name" value="Catenin-bd_sf"/>
</dbReference>
<dbReference type="CDD" id="cd11304">
    <property type="entry name" value="Cadherin_repeat"/>
    <property type="match status" value="4"/>
</dbReference>
<dbReference type="InterPro" id="IPR015919">
    <property type="entry name" value="Cadherin-like_sf"/>
</dbReference>
<comment type="function">
    <text evidence="14">Cadherins are calcium-dependent cell adhesion proteins. They preferentially interact with themselves in a homophilic manner in connecting cells; cadherins may thus contribute to the sorting of heterogeneous cell types. Ligand for integrins alpha-E/beta-7, ITGAE:ITGAB7, alpha-4/beta-7, ITGA4:ITGAB7 and alpha-4/beta-1, ITGA4:ITGAB1 through which modulates CD4(+) T cells activation.</text>
</comment>
<feature type="domain" description="Cadherin" evidence="19">
    <location>
        <begin position="115"/>
        <end position="198"/>
    </location>
</feature>
<dbReference type="InterPro" id="IPR039808">
    <property type="entry name" value="Cadherin"/>
</dbReference>
<dbReference type="FunFam" id="2.60.40.60:FF:000158">
    <property type="entry name" value="Dachsous cadherin-related 1"/>
    <property type="match status" value="1"/>
</dbReference>
<keyword evidence="9 17" id="KW-0106">Calcium</keyword>
<keyword evidence="13" id="KW-0325">Glycoprotein</keyword>
<dbReference type="GO" id="GO:0008013">
    <property type="term" value="F:beta-catenin binding"/>
    <property type="evidence" value="ECO:0007669"/>
    <property type="project" value="TreeGrafter"/>
</dbReference>
<dbReference type="Gene3D" id="2.60.40.60">
    <property type="entry name" value="Cadherins"/>
    <property type="match status" value="5"/>
</dbReference>
<keyword evidence="21" id="KW-1185">Reference proteome</keyword>
<keyword evidence="10" id="KW-0130">Cell adhesion</keyword>
<keyword evidence="8" id="KW-0677">Repeat</keyword>
<gene>
    <name evidence="20" type="ORF">GDO81_013431</name>
</gene>
<dbReference type="InterPro" id="IPR020894">
    <property type="entry name" value="Cadherin_CS"/>
</dbReference>
<evidence type="ECO:0000256" key="8">
    <source>
        <dbReference type="ARBA" id="ARBA00022737"/>
    </source>
</evidence>
<evidence type="ECO:0000313" key="21">
    <source>
        <dbReference type="Proteomes" id="UP000824782"/>
    </source>
</evidence>
<dbReference type="GO" id="GO:0007043">
    <property type="term" value="P:cell-cell junction assembly"/>
    <property type="evidence" value="ECO:0007669"/>
    <property type="project" value="TreeGrafter"/>
</dbReference>
<evidence type="ECO:0000256" key="14">
    <source>
        <dbReference type="ARBA" id="ARBA00059993"/>
    </source>
</evidence>
<keyword evidence="11 18" id="KW-1133">Transmembrane helix</keyword>
<evidence type="ECO:0000256" key="16">
    <source>
        <dbReference type="ARBA" id="ARBA00069031"/>
    </source>
</evidence>
<evidence type="ECO:0000256" key="17">
    <source>
        <dbReference type="PROSITE-ProRule" id="PRU00043"/>
    </source>
</evidence>
<evidence type="ECO:0000256" key="1">
    <source>
        <dbReference type="ARBA" id="ARBA00004251"/>
    </source>
</evidence>
<dbReference type="GO" id="GO:0007156">
    <property type="term" value="P:homophilic cell adhesion via plasma membrane adhesion molecules"/>
    <property type="evidence" value="ECO:0007669"/>
    <property type="project" value="InterPro"/>
</dbReference>
<evidence type="ECO:0000256" key="12">
    <source>
        <dbReference type="ARBA" id="ARBA00023136"/>
    </source>
</evidence>
<dbReference type="GO" id="GO:0034332">
    <property type="term" value="P:adherens junction organization"/>
    <property type="evidence" value="ECO:0007669"/>
    <property type="project" value="TreeGrafter"/>
</dbReference>
<dbReference type="EMBL" id="WNYA01000006">
    <property type="protein sequence ID" value="KAG8566942.1"/>
    <property type="molecule type" value="Genomic_DNA"/>
</dbReference>
<feature type="domain" description="Cadherin" evidence="19">
    <location>
        <begin position="199"/>
        <end position="308"/>
    </location>
</feature>
<feature type="domain" description="Cadherin" evidence="19">
    <location>
        <begin position="555"/>
        <end position="646"/>
    </location>
</feature>
<comment type="caution">
    <text evidence="20">The sequence shown here is derived from an EMBL/GenBank/DDBJ whole genome shotgun (WGS) entry which is preliminary data.</text>
</comment>
<dbReference type="InterPro" id="IPR002126">
    <property type="entry name" value="Cadherin-like_dom"/>
</dbReference>
<name>A0AAV7B352_ENGPU</name>
<reference evidence="20" key="1">
    <citation type="thesis" date="2020" institute="ProQuest LLC" country="789 East Eisenhower Parkway, Ann Arbor, MI, USA">
        <title>Comparative Genomics and Chromosome Evolution.</title>
        <authorList>
            <person name="Mudd A.B."/>
        </authorList>
    </citation>
    <scope>NUCLEOTIDE SEQUENCE</scope>
    <source>
        <strain evidence="20">237g6f4</strain>
        <tissue evidence="20">Blood</tissue>
    </source>
</reference>
<evidence type="ECO:0000256" key="6">
    <source>
        <dbReference type="ARBA" id="ARBA00022723"/>
    </source>
</evidence>
<evidence type="ECO:0000256" key="3">
    <source>
        <dbReference type="ARBA" id="ARBA00022475"/>
    </source>
</evidence>
<evidence type="ECO:0000256" key="15">
    <source>
        <dbReference type="ARBA" id="ARBA00062925"/>
    </source>
</evidence>
<dbReference type="SMART" id="SM00112">
    <property type="entry name" value="CA"/>
    <property type="match status" value="4"/>
</dbReference>
<dbReference type="SUPFAM" id="SSF49313">
    <property type="entry name" value="Cadherin-like"/>
    <property type="match status" value="5"/>
</dbReference>
<feature type="domain" description="Cadherin" evidence="19">
    <location>
        <begin position="431"/>
        <end position="537"/>
    </location>
</feature>
<evidence type="ECO:0000256" key="18">
    <source>
        <dbReference type="SAM" id="Phobius"/>
    </source>
</evidence>
<evidence type="ECO:0000256" key="2">
    <source>
        <dbReference type="ARBA" id="ARBA00004496"/>
    </source>
</evidence>
<dbReference type="FunFam" id="2.60.40.60:FF:000011">
    <property type="entry name" value="Cadherin 1"/>
    <property type="match status" value="1"/>
</dbReference>
<dbReference type="GO" id="GO:0005912">
    <property type="term" value="C:adherens junction"/>
    <property type="evidence" value="ECO:0007669"/>
    <property type="project" value="TreeGrafter"/>
</dbReference>
<protein>
    <recommendedName>
        <fullName evidence="16">Cadherin-like protein 26</fullName>
    </recommendedName>
</protein>
<dbReference type="PROSITE" id="PS50268">
    <property type="entry name" value="CADHERIN_2"/>
    <property type="match status" value="5"/>
</dbReference>
<dbReference type="PANTHER" id="PTHR24027:SF78">
    <property type="entry name" value="CADHERIN-LIKE PROTEIN 26"/>
    <property type="match status" value="1"/>
</dbReference>
<dbReference type="FunFam" id="2.60.40.60:FF:000031">
    <property type="entry name" value="Cadherin 3"/>
    <property type="match status" value="1"/>
</dbReference>
<keyword evidence="5 18" id="KW-0812">Transmembrane</keyword>
<dbReference type="GO" id="GO:0044331">
    <property type="term" value="P:cell-cell adhesion mediated by cadherin"/>
    <property type="evidence" value="ECO:0007669"/>
    <property type="project" value="TreeGrafter"/>
</dbReference>
<evidence type="ECO:0000256" key="7">
    <source>
        <dbReference type="ARBA" id="ARBA00022729"/>
    </source>
</evidence>
<keyword evidence="4" id="KW-0963">Cytoplasm</keyword>
<dbReference type="GO" id="GO:0000902">
    <property type="term" value="P:cell morphogenesis"/>
    <property type="evidence" value="ECO:0007669"/>
    <property type="project" value="TreeGrafter"/>
</dbReference>
<dbReference type="GO" id="GO:0016342">
    <property type="term" value="C:catenin complex"/>
    <property type="evidence" value="ECO:0007669"/>
    <property type="project" value="TreeGrafter"/>
</dbReference>
<evidence type="ECO:0000256" key="10">
    <source>
        <dbReference type="ARBA" id="ARBA00022889"/>
    </source>
</evidence>
<dbReference type="PANTHER" id="PTHR24027">
    <property type="entry name" value="CADHERIN-23"/>
    <property type="match status" value="1"/>
</dbReference>
<organism evidence="20 21">
    <name type="scientific">Engystomops pustulosus</name>
    <name type="common">Tungara frog</name>
    <name type="synonym">Physalaemus pustulosus</name>
    <dbReference type="NCBI Taxonomy" id="76066"/>
    <lineage>
        <taxon>Eukaryota</taxon>
        <taxon>Metazoa</taxon>
        <taxon>Chordata</taxon>
        <taxon>Craniata</taxon>
        <taxon>Vertebrata</taxon>
        <taxon>Euteleostomi</taxon>
        <taxon>Amphibia</taxon>
        <taxon>Batrachia</taxon>
        <taxon>Anura</taxon>
        <taxon>Neobatrachia</taxon>
        <taxon>Hyloidea</taxon>
        <taxon>Leptodactylidae</taxon>
        <taxon>Leiuperinae</taxon>
        <taxon>Engystomops</taxon>
    </lineage>
</organism>
<comment type="subunit">
    <text evidence="15">Homodimer. Component of a cadherin:catenin adhesion complex composed of at least of CDH26, beta-catenin/CTNNB1, alpha-catenin/CTNNA1 and p120 catenin/CTNND1.</text>
</comment>
<dbReference type="Proteomes" id="UP000824782">
    <property type="component" value="Unassembled WGS sequence"/>
</dbReference>